<protein>
    <submittedName>
        <fullName evidence="3">NAD-dependent epimerase/dehydratase family protein</fullName>
    </submittedName>
</protein>
<feature type="domain" description="NAD-dependent epimerase/dehydratase" evidence="2">
    <location>
        <begin position="10"/>
        <end position="236"/>
    </location>
</feature>
<accession>A0ABU2KYU6</accession>
<evidence type="ECO:0000313" key="3">
    <source>
        <dbReference type="EMBL" id="MDT0304489.1"/>
    </source>
</evidence>
<dbReference type="Pfam" id="PF01370">
    <property type="entry name" value="Epimerase"/>
    <property type="match status" value="1"/>
</dbReference>
<dbReference type="Gene3D" id="3.40.50.720">
    <property type="entry name" value="NAD(P)-binding Rossmann-like Domain"/>
    <property type="match status" value="1"/>
</dbReference>
<dbReference type="SUPFAM" id="SSF51735">
    <property type="entry name" value="NAD(P)-binding Rossmann-fold domains"/>
    <property type="match status" value="1"/>
</dbReference>
<gene>
    <name evidence="3" type="ORF">RM446_20415</name>
</gene>
<keyword evidence="4" id="KW-1185">Reference proteome</keyword>
<dbReference type="InterPro" id="IPR036291">
    <property type="entry name" value="NAD(P)-bd_dom_sf"/>
</dbReference>
<evidence type="ECO:0000313" key="4">
    <source>
        <dbReference type="Proteomes" id="UP001183226"/>
    </source>
</evidence>
<feature type="region of interest" description="Disordered" evidence="1">
    <location>
        <begin position="316"/>
        <end position="342"/>
    </location>
</feature>
<dbReference type="EMBL" id="JAVREK010000025">
    <property type="protein sequence ID" value="MDT0304489.1"/>
    <property type="molecule type" value="Genomic_DNA"/>
</dbReference>
<name>A0ABU2KYU6_9ACTN</name>
<organism evidence="3 4">
    <name type="scientific">Streptomonospora wellingtoniae</name>
    <dbReference type="NCBI Taxonomy" id="3075544"/>
    <lineage>
        <taxon>Bacteria</taxon>
        <taxon>Bacillati</taxon>
        <taxon>Actinomycetota</taxon>
        <taxon>Actinomycetes</taxon>
        <taxon>Streptosporangiales</taxon>
        <taxon>Nocardiopsidaceae</taxon>
        <taxon>Streptomonospora</taxon>
    </lineage>
</organism>
<dbReference type="Proteomes" id="UP001183226">
    <property type="component" value="Unassembled WGS sequence"/>
</dbReference>
<dbReference type="InterPro" id="IPR050177">
    <property type="entry name" value="Lipid_A_modif_metabolic_enz"/>
</dbReference>
<evidence type="ECO:0000256" key="1">
    <source>
        <dbReference type="SAM" id="MobiDB-lite"/>
    </source>
</evidence>
<proteinExistence type="predicted"/>
<feature type="compositionally biased region" description="Basic residues" evidence="1">
    <location>
        <begin position="321"/>
        <end position="342"/>
    </location>
</feature>
<evidence type="ECO:0000259" key="2">
    <source>
        <dbReference type="Pfam" id="PF01370"/>
    </source>
</evidence>
<dbReference type="PANTHER" id="PTHR43245:SF52">
    <property type="entry name" value="NAD-DEPENDENT EPIMERASE_DEHYDRATASE"/>
    <property type="match status" value="1"/>
</dbReference>
<dbReference type="InterPro" id="IPR001509">
    <property type="entry name" value="Epimerase_deHydtase"/>
</dbReference>
<reference evidence="4" key="1">
    <citation type="submission" date="2023-07" db="EMBL/GenBank/DDBJ databases">
        <title>30 novel species of actinomycetes from the DSMZ collection.</title>
        <authorList>
            <person name="Nouioui I."/>
        </authorList>
    </citation>
    <scope>NUCLEOTIDE SEQUENCE [LARGE SCALE GENOMIC DNA]</scope>
    <source>
        <strain evidence="4">DSM 45055</strain>
    </source>
</reference>
<comment type="caution">
    <text evidence="3">The sequence shown here is derived from an EMBL/GenBank/DDBJ whole genome shotgun (WGS) entry which is preliminary data.</text>
</comment>
<sequence>MEARPMGRIVLVTGVSRHLGARVAEAVAADPGVDRVVGVDAAPLRRPLGAVEHVSADLHGGSIAQTVVDSGADTVLHLGLTPAGSAPGGGSATGNGNILGTMQLLAGCQRSESVARLVVRSSAAVYGESGHGPLLCTEEREARSMPRSAYAHNAAEVEEHTEALARRLPELSVAVLRFASFIGPSVDTPLTRYFGLRLVPTVRGYDPRMQFIHEDDGVEAVRRMALSDKAGVFNVAGSGSLPLSQCLRRVGRRRFAMPERGLRMLGGLARRGEFDYSPDQLRLLCSGRVVDFSKLERELGWSPSYTSSEAFEAYLSEHSGGPRRHNAAPPRRPHRTRPALGS</sequence>
<dbReference type="PANTHER" id="PTHR43245">
    <property type="entry name" value="BIFUNCTIONAL POLYMYXIN RESISTANCE PROTEIN ARNA"/>
    <property type="match status" value="1"/>
</dbReference>